<organism evidence="4 5">
    <name type="scientific">Neptuniibacter pectenicola</name>
    <dbReference type="NCBI Taxonomy" id="1806669"/>
    <lineage>
        <taxon>Bacteria</taxon>
        <taxon>Pseudomonadati</taxon>
        <taxon>Pseudomonadota</taxon>
        <taxon>Gammaproteobacteria</taxon>
        <taxon>Oceanospirillales</taxon>
        <taxon>Oceanospirillaceae</taxon>
        <taxon>Neptuniibacter</taxon>
    </lineage>
</organism>
<dbReference type="Pfam" id="PF14341">
    <property type="entry name" value="PilX_N"/>
    <property type="match status" value="1"/>
</dbReference>
<dbReference type="Pfam" id="PF13681">
    <property type="entry name" value="PilX"/>
    <property type="match status" value="1"/>
</dbReference>
<dbReference type="EMBL" id="JBBMRA010000008">
    <property type="protein sequence ID" value="MEM5536736.1"/>
    <property type="molecule type" value="Genomic_DNA"/>
</dbReference>
<feature type="transmembrane region" description="Helical" evidence="1">
    <location>
        <begin position="12"/>
        <end position="32"/>
    </location>
</feature>
<feature type="domain" description="Type 4 fimbrial biogenesis protein PilX N-terminal" evidence="3">
    <location>
        <begin position="10"/>
        <end position="59"/>
    </location>
</feature>
<proteinExistence type="predicted"/>
<dbReference type="InterPro" id="IPR025205">
    <property type="entry name" value="PilX/PilW_C"/>
</dbReference>
<evidence type="ECO:0000313" key="4">
    <source>
        <dbReference type="EMBL" id="MEM5536736.1"/>
    </source>
</evidence>
<evidence type="ECO:0000259" key="2">
    <source>
        <dbReference type="Pfam" id="PF13681"/>
    </source>
</evidence>
<keyword evidence="1" id="KW-0812">Transmembrane</keyword>
<name>A0ABU9TSM7_9GAMM</name>
<comment type="caution">
    <text evidence="4">The sequence shown here is derived from an EMBL/GenBank/DDBJ whole genome shotgun (WGS) entry which is preliminary data.</text>
</comment>
<sequence length="169" mass="18201">MNIYVDRVERGATLVITMVFLLILTIIGLAGMDVTGLEERMAGNMRDRNIAFQAAEAAVLEGENYLETQVILPAFDGSNGLYTLPANGDKTWEVVTWSSSSAVISYSGAGFDELSSSAAYIIEDLAAASASDSLEVGVPVDNKRYYRVTARATGLSNTTSVILQTVYKR</sequence>
<keyword evidence="1" id="KW-0472">Membrane</keyword>
<gene>
    <name evidence="4" type="ORF">WNY58_10075</name>
</gene>
<dbReference type="InterPro" id="IPR025746">
    <property type="entry name" value="PilX_N_dom"/>
</dbReference>
<evidence type="ECO:0000313" key="5">
    <source>
        <dbReference type="Proteomes" id="UP001449225"/>
    </source>
</evidence>
<keyword evidence="1" id="KW-1133">Transmembrane helix</keyword>
<evidence type="ECO:0000256" key="1">
    <source>
        <dbReference type="SAM" id="Phobius"/>
    </source>
</evidence>
<dbReference type="Proteomes" id="UP001449225">
    <property type="component" value="Unassembled WGS sequence"/>
</dbReference>
<feature type="domain" description="PilX/PilW C-terminal" evidence="2">
    <location>
        <begin position="88"/>
        <end position="168"/>
    </location>
</feature>
<evidence type="ECO:0000259" key="3">
    <source>
        <dbReference type="Pfam" id="PF14341"/>
    </source>
</evidence>
<dbReference type="RefSeq" id="WP_342854445.1">
    <property type="nucleotide sequence ID" value="NZ_JBBMRA010000008.1"/>
</dbReference>
<protein>
    <submittedName>
        <fullName evidence="4">PilX N-terminal domain-containing pilus assembly protein</fullName>
    </submittedName>
</protein>
<accession>A0ABU9TSM7</accession>
<reference evidence="4 5" key="1">
    <citation type="submission" date="2024-03" db="EMBL/GenBank/DDBJ databases">
        <title>Community enrichment and isolation of bacterial strains for fucoidan degradation.</title>
        <authorList>
            <person name="Sichert A."/>
        </authorList>
    </citation>
    <scope>NUCLEOTIDE SEQUENCE [LARGE SCALE GENOMIC DNA]</scope>
    <source>
        <strain evidence="4 5">AS76</strain>
    </source>
</reference>
<keyword evidence="5" id="KW-1185">Reference proteome</keyword>